<dbReference type="AlphaFoldDB" id="A0A5B7D4M7"/>
<sequence>MSQCPEGDVPNILDLFLTSNPSVYAITLTSPLGSSYHNLISVSCRISASWGDLRRQGGMSIGHHVYWANFARPARACCPHNQVDELVGMPDNASSMKSTITKKNIVLHVYKEKKKKTLVQRLAQEKKC</sequence>
<reference evidence="1 2" key="1">
    <citation type="submission" date="2019-05" db="EMBL/GenBank/DDBJ databases">
        <title>Another draft genome of Portunus trituberculatus and its Hox gene families provides insights of decapod evolution.</title>
        <authorList>
            <person name="Jeong J.-H."/>
            <person name="Song I."/>
            <person name="Kim S."/>
            <person name="Choi T."/>
            <person name="Kim D."/>
            <person name="Ryu S."/>
            <person name="Kim W."/>
        </authorList>
    </citation>
    <scope>NUCLEOTIDE SEQUENCE [LARGE SCALE GENOMIC DNA]</scope>
    <source>
        <tissue evidence="1">Muscle</tissue>
    </source>
</reference>
<gene>
    <name evidence="1" type="ORF">E2C01_008760</name>
</gene>
<accession>A0A5B7D4M7</accession>
<comment type="caution">
    <text evidence="1">The sequence shown here is derived from an EMBL/GenBank/DDBJ whole genome shotgun (WGS) entry which is preliminary data.</text>
</comment>
<proteinExistence type="predicted"/>
<keyword evidence="2" id="KW-1185">Reference proteome</keyword>
<dbReference type="Proteomes" id="UP000324222">
    <property type="component" value="Unassembled WGS sequence"/>
</dbReference>
<protein>
    <recommendedName>
        <fullName evidence="3">Endonuclease/exonuclease/phosphatase domain-containing protein</fullName>
    </recommendedName>
</protein>
<evidence type="ECO:0000313" key="2">
    <source>
        <dbReference type="Proteomes" id="UP000324222"/>
    </source>
</evidence>
<dbReference type="EMBL" id="VSRR010000466">
    <property type="protein sequence ID" value="MPC15954.1"/>
    <property type="molecule type" value="Genomic_DNA"/>
</dbReference>
<evidence type="ECO:0000313" key="1">
    <source>
        <dbReference type="EMBL" id="MPC15954.1"/>
    </source>
</evidence>
<name>A0A5B7D4M7_PORTR</name>
<evidence type="ECO:0008006" key="3">
    <source>
        <dbReference type="Google" id="ProtNLM"/>
    </source>
</evidence>
<organism evidence="1 2">
    <name type="scientific">Portunus trituberculatus</name>
    <name type="common">Swimming crab</name>
    <name type="synonym">Neptunus trituberculatus</name>
    <dbReference type="NCBI Taxonomy" id="210409"/>
    <lineage>
        <taxon>Eukaryota</taxon>
        <taxon>Metazoa</taxon>
        <taxon>Ecdysozoa</taxon>
        <taxon>Arthropoda</taxon>
        <taxon>Crustacea</taxon>
        <taxon>Multicrustacea</taxon>
        <taxon>Malacostraca</taxon>
        <taxon>Eumalacostraca</taxon>
        <taxon>Eucarida</taxon>
        <taxon>Decapoda</taxon>
        <taxon>Pleocyemata</taxon>
        <taxon>Brachyura</taxon>
        <taxon>Eubrachyura</taxon>
        <taxon>Portunoidea</taxon>
        <taxon>Portunidae</taxon>
        <taxon>Portuninae</taxon>
        <taxon>Portunus</taxon>
    </lineage>
</organism>